<dbReference type="AlphaFoldDB" id="A0A059J1Q3"/>
<protein>
    <submittedName>
        <fullName evidence="1">Uncharacterized protein</fullName>
    </submittedName>
</protein>
<dbReference type="HOGENOM" id="CLU_1846526_0_0_1"/>
<evidence type="ECO:0000313" key="1">
    <source>
        <dbReference type="EMBL" id="KDB21816.1"/>
    </source>
</evidence>
<dbReference type="EMBL" id="AOKY01000394">
    <property type="protein sequence ID" value="KDB21816.1"/>
    <property type="molecule type" value="Genomic_DNA"/>
</dbReference>
<dbReference type="Proteomes" id="UP000024533">
    <property type="component" value="Unassembled WGS sequence"/>
</dbReference>
<reference evidence="1 2" key="1">
    <citation type="submission" date="2014-02" db="EMBL/GenBank/DDBJ databases">
        <title>The Genome Sequence of Trichophyton interdigitale MR816.</title>
        <authorList>
            <consortium name="The Broad Institute Genomics Platform"/>
            <person name="Cuomo C.A."/>
            <person name="White T.C."/>
            <person name="Graser Y."/>
            <person name="Martinez-Rossi N."/>
            <person name="Heitman J."/>
            <person name="Young S.K."/>
            <person name="Zeng Q."/>
            <person name="Gargeya S."/>
            <person name="Abouelleil A."/>
            <person name="Alvarado L."/>
            <person name="Chapman S.B."/>
            <person name="Gainer-Dewar J."/>
            <person name="Goldberg J."/>
            <person name="Griggs A."/>
            <person name="Gujja S."/>
            <person name="Hansen M."/>
            <person name="Howarth C."/>
            <person name="Imamovic A."/>
            <person name="Larimer J."/>
            <person name="Martinez D."/>
            <person name="Murphy C."/>
            <person name="Pearson M.D."/>
            <person name="Persinoti G."/>
            <person name="Poon T."/>
            <person name="Priest M."/>
            <person name="Roberts A.D."/>
            <person name="Saif S."/>
            <person name="Shea T.D."/>
            <person name="Sykes S.N."/>
            <person name="Wortman J."/>
            <person name="Nusbaum C."/>
            <person name="Birren B."/>
        </authorList>
    </citation>
    <scope>NUCLEOTIDE SEQUENCE [LARGE SCALE GENOMIC DNA]</scope>
    <source>
        <strain evidence="1 2">MR816</strain>
    </source>
</reference>
<gene>
    <name evidence="1" type="ORF">H109_06276</name>
</gene>
<proteinExistence type="predicted"/>
<sequence length="139" mass="15744">MDRVQAISVSIYSVERSSLLLPTHRAIISSVLAQWLGYPWPPDPKTPPRKRRREKHRGQALISQTSLAPLVHLSSWSNHSGRVFAVLGGLFIDVIEEPHGSKRIQCNIHVEYFFRAWGGSEERPGIPTQRSGKQGWQLI</sequence>
<name>A0A059J1Q3_TRIIM</name>
<keyword evidence="2" id="KW-1185">Reference proteome</keyword>
<comment type="caution">
    <text evidence="1">The sequence shown here is derived from an EMBL/GenBank/DDBJ whole genome shotgun (WGS) entry which is preliminary data.</text>
</comment>
<evidence type="ECO:0000313" key="2">
    <source>
        <dbReference type="Proteomes" id="UP000024533"/>
    </source>
</evidence>
<accession>A0A059J1Q3</accession>
<organism evidence="1 2">
    <name type="scientific">Trichophyton interdigitale (strain MR816)</name>
    <dbReference type="NCBI Taxonomy" id="1215338"/>
    <lineage>
        <taxon>Eukaryota</taxon>
        <taxon>Fungi</taxon>
        <taxon>Dikarya</taxon>
        <taxon>Ascomycota</taxon>
        <taxon>Pezizomycotina</taxon>
        <taxon>Eurotiomycetes</taxon>
        <taxon>Eurotiomycetidae</taxon>
        <taxon>Onygenales</taxon>
        <taxon>Arthrodermataceae</taxon>
        <taxon>Trichophyton</taxon>
    </lineage>
</organism>